<feature type="domain" description="Tse2 ADP-ribosyltransferase toxin" evidence="1">
    <location>
        <begin position="27"/>
        <end position="117"/>
    </location>
</feature>
<evidence type="ECO:0000259" key="1">
    <source>
        <dbReference type="Pfam" id="PF18648"/>
    </source>
</evidence>
<dbReference type="InterPro" id="IPR041018">
    <property type="entry name" value="ADPRTs_Tse2"/>
</dbReference>
<reference evidence="2 3" key="1">
    <citation type="submission" date="2017-01" db="EMBL/GenBank/DDBJ databases">
        <title>Whole-Genome Shotgun Sequencing of Two beta-Proteobacterial Species in Search of the Bulgecin Biosynthetic Cluster.</title>
        <authorList>
            <person name="Horsman M.E."/>
            <person name="Marous D.R."/>
            <person name="Li R."/>
            <person name="Oliver R.A."/>
            <person name="Byun B."/>
            <person name="Emrich S.J."/>
            <person name="Boggess B."/>
            <person name="Townsend C.A."/>
            <person name="Mobashery S."/>
        </authorList>
    </citation>
    <scope>NUCLEOTIDE SEQUENCE [LARGE SCALE GENOMIC DNA]</scope>
    <source>
        <strain evidence="2 3">ATCC 31433</strain>
    </source>
</reference>
<dbReference type="EMBL" id="MTZU01000052">
    <property type="protein sequence ID" value="PCE30953.1"/>
    <property type="molecule type" value="Genomic_DNA"/>
</dbReference>
<dbReference type="RefSeq" id="WP_084906250.1">
    <property type="nucleotide sequence ID" value="NZ_CP020737.1"/>
</dbReference>
<dbReference type="Pfam" id="PF18648">
    <property type="entry name" value="ADPRTs_Tse2"/>
    <property type="match status" value="1"/>
</dbReference>
<evidence type="ECO:0000313" key="2">
    <source>
        <dbReference type="EMBL" id="PCE30953.1"/>
    </source>
</evidence>
<accession>A0A2A4FAX5</accession>
<organism evidence="2 3">
    <name type="scientific">Burkholderia ubonensis subsp. mesacidophila</name>
    <dbReference type="NCBI Taxonomy" id="265293"/>
    <lineage>
        <taxon>Bacteria</taxon>
        <taxon>Pseudomonadati</taxon>
        <taxon>Pseudomonadota</taxon>
        <taxon>Betaproteobacteria</taxon>
        <taxon>Burkholderiales</taxon>
        <taxon>Burkholderiaceae</taxon>
        <taxon>Burkholderia</taxon>
        <taxon>Burkholderia cepacia complex</taxon>
    </lineage>
</organism>
<dbReference type="Proteomes" id="UP000217994">
    <property type="component" value="Unassembled WGS sequence"/>
</dbReference>
<protein>
    <recommendedName>
        <fullName evidence="1">Tse2 ADP-ribosyltransferase toxin domain-containing protein</fullName>
    </recommendedName>
</protein>
<gene>
    <name evidence="2" type="ORF">BZL54_17135</name>
</gene>
<evidence type="ECO:0000313" key="3">
    <source>
        <dbReference type="Proteomes" id="UP000217994"/>
    </source>
</evidence>
<comment type="caution">
    <text evidence="2">The sequence shown here is derived from an EMBL/GenBank/DDBJ whole genome shotgun (WGS) entry which is preliminary data.</text>
</comment>
<dbReference type="AlphaFoldDB" id="A0A2A4FAX5"/>
<sequence>MLPSECFLLSEDLYRLGNSTSPRLTHIRPRDITVVQINGVNVVQSNGKGISLFTADGIMHRPVGGWVWRFKKGAHVPGDLRIIPDGKDHYVIAPARSMPLDKYKGLLEEMAMSATREFNKK</sequence>
<proteinExistence type="predicted"/>
<name>A0A2A4FAX5_9BURK</name>
<dbReference type="GeneID" id="69003607"/>